<feature type="domain" description="WAP" evidence="2">
    <location>
        <begin position="104"/>
        <end position="151"/>
    </location>
</feature>
<comment type="caution">
    <text evidence="3">The sequence shown here is derived from an EMBL/GenBank/DDBJ whole genome shotgun (WGS) entry which is preliminary data.</text>
</comment>
<dbReference type="Gene3D" id="4.10.75.10">
    <property type="entry name" value="Elafin-like"/>
    <property type="match status" value="2"/>
</dbReference>
<sequence length="153" mass="16339">PRSQYPHLGLRCVHESLLMLGICENQCQGNEDCGARQQCIRRGCRRICAPSQGPGVGPCAEECQGDQDCGVGRLCVSNGCGHVCWPALDREMVWVLERLFCFADGSRPGSCPRLPPGTIGPCVELCSGDESCPVGQKCCSHGCGHSCQTAVQD</sequence>
<dbReference type="CDD" id="cd00199">
    <property type="entry name" value="WAP"/>
    <property type="match status" value="1"/>
</dbReference>
<dbReference type="InterPro" id="IPR008197">
    <property type="entry name" value="WAP_dom"/>
</dbReference>
<name>A0A7J7EK42_DICBM</name>
<reference evidence="3 4" key="1">
    <citation type="journal article" date="2020" name="Mol. Biol. Evol.">
        <title>Interspecific Gene Flow and the Evolution of Specialization in Black and White Rhinoceros.</title>
        <authorList>
            <person name="Moodley Y."/>
            <person name="Westbury M.V."/>
            <person name="Russo I.M."/>
            <person name="Gopalakrishnan S."/>
            <person name="Rakotoarivelo A."/>
            <person name="Olsen R.A."/>
            <person name="Prost S."/>
            <person name="Tunstall T."/>
            <person name="Ryder O.A."/>
            <person name="Dalen L."/>
            <person name="Bruford M.W."/>
        </authorList>
    </citation>
    <scope>NUCLEOTIDE SEQUENCE [LARGE SCALE GENOMIC DNA]</scope>
    <source>
        <strain evidence="3">SBR-YM</strain>
        <tissue evidence="3">Skin</tissue>
    </source>
</reference>
<dbReference type="PANTHER" id="PTHR19441:SF91">
    <property type="entry name" value="WAP DOMAIN-CONTAINING PROTEIN"/>
    <property type="match status" value="1"/>
</dbReference>
<evidence type="ECO:0000313" key="3">
    <source>
        <dbReference type="EMBL" id="KAF5916057.1"/>
    </source>
</evidence>
<dbReference type="InterPro" id="IPR050514">
    <property type="entry name" value="WAP_four-disulfide_core"/>
</dbReference>
<dbReference type="SUPFAM" id="SSF57256">
    <property type="entry name" value="Elafin-like"/>
    <property type="match status" value="1"/>
</dbReference>
<feature type="non-terminal residue" evidence="3">
    <location>
        <position position="153"/>
    </location>
</feature>
<dbReference type="GO" id="GO:0004867">
    <property type="term" value="F:serine-type endopeptidase inhibitor activity"/>
    <property type="evidence" value="ECO:0007669"/>
    <property type="project" value="TreeGrafter"/>
</dbReference>
<organism evidence="3 4">
    <name type="scientific">Diceros bicornis minor</name>
    <name type="common">South-central black rhinoceros</name>
    <dbReference type="NCBI Taxonomy" id="77932"/>
    <lineage>
        <taxon>Eukaryota</taxon>
        <taxon>Metazoa</taxon>
        <taxon>Chordata</taxon>
        <taxon>Craniata</taxon>
        <taxon>Vertebrata</taxon>
        <taxon>Euteleostomi</taxon>
        <taxon>Mammalia</taxon>
        <taxon>Eutheria</taxon>
        <taxon>Laurasiatheria</taxon>
        <taxon>Perissodactyla</taxon>
        <taxon>Rhinocerotidae</taxon>
        <taxon>Diceros</taxon>
    </lineage>
</organism>
<dbReference type="PANTHER" id="PTHR19441">
    <property type="entry name" value="WHEY ACDIC PROTEIN WAP"/>
    <property type="match status" value="1"/>
</dbReference>
<dbReference type="AlphaFoldDB" id="A0A7J7EK42"/>
<protein>
    <recommendedName>
        <fullName evidence="2">WAP domain-containing protein</fullName>
    </recommendedName>
</protein>
<feature type="non-terminal residue" evidence="3">
    <location>
        <position position="1"/>
    </location>
</feature>
<dbReference type="GO" id="GO:0005615">
    <property type="term" value="C:extracellular space"/>
    <property type="evidence" value="ECO:0007669"/>
    <property type="project" value="TreeGrafter"/>
</dbReference>
<dbReference type="Pfam" id="PF00095">
    <property type="entry name" value="WAP"/>
    <property type="match status" value="1"/>
</dbReference>
<gene>
    <name evidence="3" type="ORF">HPG69_003131</name>
</gene>
<keyword evidence="4" id="KW-1185">Reference proteome</keyword>
<accession>A0A7J7EK42</accession>
<dbReference type="PRINTS" id="PR00003">
    <property type="entry name" value="4DISULPHCORE"/>
</dbReference>
<dbReference type="GO" id="GO:0045087">
    <property type="term" value="P:innate immune response"/>
    <property type="evidence" value="ECO:0007669"/>
    <property type="project" value="TreeGrafter"/>
</dbReference>
<dbReference type="InterPro" id="IPR036645">
    <property type="entry name" value="Elafin-like_sf"/>
</dbReference>
<evidence type="ECO:0000313" key="4">
    <source>
        <dbReference type="Proteomes" id="UP000551758"/>
    </source>
</evidence>
<dbReference type="SMART" id="SM00217">
    <property type="entry name" value="WAP"/>
    <property type="match status" value="2"/>
</dbReference>
<proteinExistence type="predicted"/>
<evidence type="ECO:0000256" key="1">
    <source>
        <dbReference type="ARBA" id="ARBA00022690"/>
    </source>
</evidence>
<dbReference type="Proteomes" id="UP000551758">
    <property type="component" value="Unassembled WGS sequence"/>
</dbReference>
<dbReference type="PROSITE" id="PS51390">
    <property type="entry name" value="WAP"/>
    <property type="match status" value="1"/>
</dbReference>
<dbReference type="GO" id="GO:0019731">
    <property type="term" value="P:antibacterial humoral response"/>
    <property type="evidence" value="ECO:0007669"/>
    <property type="project" value="TreeGrafter"/>
</dbReference>
<dbReference type="EMBL" id="JACDTQ010002743">
    <property type="protein sequence ID" value="KAF5916057.1"/>
    <property type="molecule type" value="Genomic_DNA"/>
</dbReference>
<evidence type="ECO:0000259" key="2">
    <source>
        <dbReference type="PROSITE" id="PS51390"/>
    </source>
</evidence>
<keyword evidence="1" id="KW-0646">Protease inhibitor</keyword>